<evidence type="ECO:0000313" key="1">
    <source>
        <dbReference type="EMBL" id="DAD77085.1"/>
    </source>
</evidence>
<proteinExistence type="predicted"/>
<dbReference type="EMBL" id="BK014817">
    <property type="protein sequence ID" value="DAD77085.1"/>
    <property type="molecule type" value="Genomic_DNA"/>
</dbReference>
<organism evidence="1">
    <name type="scientific">Siphoviridae sp. ct0d96</name>
    <dbReference type="NCBI Taxonomy" id="2826268"/>
    <lineage>
        <taxon>Viruses</taxon>
        <taxon>Duplodnaviria</taxon>
        <taxon>Heunggongvirae</taxon>
        <taxon>Uroviricota</taxon>
        <taxon>Caudoviricetes</taxon>
    </lineage>
</organism>
<protein>
    <submittedName>
        <fullName evidence="1">Uncharacterized protein</fullName>
    </submittedName>
</protein>
<name>A0A8S5M485_9CAUD</name>
<sequence>MSVPGLIGFLGIVSTSSLQTRARQCPVRSV</sequence>
<accession>A0A8S5M485</accession>
<reference evidence="1" key="1">
    <citation type="journal article" date="2021" name="Proc. Natl. Acad. Sci. U.S.A.">
        <title>A Catalog of Tens of Thousands of Viruses from Human Metagenomes Reveals Hidden Associations with Chronic Diseases.</title>
        <authorList>
            <person name="Tisza M.J."/>
            <person name="Buck C.B."/>
        </authorList>
    </citation>
    <scope>NUCLEOTIDE SEQUENCE</scope>
    <source>
        <strain evidence="1">Ct0d96</strain>
    </source>
</reference>